<reference evidence="1 2" key="1">
    <citation type="journal article" date="2012" name="J. Bacteriol.">
        <title>Complete genome sequences of Desulfosporosinus orientis DSM765T, Desulfosporosinus youngiae DSM17734T, Desulfosporosinus meridiei DSM13257T, and Desulfosporosinus acidiphilus DSM22704T.</title>
        <authorList>
            <person name="Pester M."/>
            <person name="Brambilla E."/>
            <person name="Alazard D."/>
            <person name="Rattei T."/>
            <person name="Weinmaier T."/>
            <person name="Han J."/>
            <person name="Lucas S."/>
            <person name="Lapidus A."/>
            <person name="Cheng J.F."/>
            <person name="Goodwin L."/>
            <person name="Pitluck S."/>
            <person name="Peters L."/>
            <person name="Ovchinnikova G."/>
            <person name="Teshima H."/>
            <person name="Detter J.C."/>
            <person name="Han C.S."/>
            <person name="Tapia R."/>
            <person name="Land M.L."/>
            <person name="Hauser L."/>
            <person name="Kyrpides N.C."/>
            <person name="Ivanova N.N."/>
            <person name="Pagani I."/>
            <person name="Huntmann M."/>
            <person name="Wei C.L."/>
            <person name="Davenport K.W."/>
            <person name="Daligault H."/>
            <person name="Chain P.S."/>
            <person name="Chen A."/>
            <person name="Mavromatis K."/>
            <person name="Markowitz V."/>
            <person name="Szeto E."/>
            <person name="Mikhailova N."/>
            <person name="Pati A."/>
            <person name="Wagner M."/>
            <person name="Woyke T."/>
            <person name="Ollivier B."/>
            <person name="Klenk H.P."/>
            <person name="Spring S."/>
            <person name="Loy A."/>
        </authorList>
    </citation>
    <scope>NUCLEOTIDE SEQUENCE [LARGE SCALE GENOMIC DNA]</scope>
    <source>
        <strain evidence="2">ATCC BAA-275 / DSM 13257 / NCIMB 13706 / S10</strain>
    </source>
</reference>
<gene>
    <name evidence="1" type="ordered locus">Desmer_0398</name>
</gene>
<dbReference type="InterPro" id="IPR045941">
    <property type="entry name" value="DUF6361"/>
</dbReference>
<organism evidence="1 2">
    <name type="scientific">Desulfosporosinus meridiei (strain ATCC BAA-275 / DSM 13257 / KCTC 12902 / NCIMB 13706 / S10)</name>
    <dbReference type="NCBI Taxonomy" id="768704"/>
    <lineage>
        <taxon>Bacteria</taxon>
        <taxon>Bacillati</taxon>
        <taxon>Bacillota</taxon>
        <taxon>Clostridia</taxon>
        <taxon>Eubacteriales</taxon>
        <taxon>Desulfitobacteriaceae</taxon>
        <taxon>Desulfosporosinus</taxon>
    </lineage>
</organism>
<reference evidence="2" key="2">
    <citation type="submission" date="2012-08" db="EMBL/GenBank/DDBJ databases">
        <title>Finished genome of Desulfosporosinus meridiei DSM 13257.</title>
        <authorList>
            <person name="Huntemann M."/>
            <person name="Wei C.-L."/>
            <person name="Han J."/>
            <person name="Detter J.C."/>
            <person name="Han C."/>
            <person name="Davenport K."/>
            <person name="Daligault H."/>
            <person name="Erkkila T."/>
            <person name="Gu W."/>
            <person name="Munk A.C.C."/>
            <person name="Teshima H."/>
            <person name="Xu Y."/>
            <person name="Chain P."/>
            <person name="Tapia R."/>
            <person name="Chen A."/>
            <person name="Krypides N."/>
            <person name="Mavromatis K."/>
            <person name="Markowitz V."/>
            <person name="Szeto E."/>
            <person name="Ivanova N."/>
            <person name="Mikhailova N."/>
            <person name="Ovchinnikova G."/>
            <person name="Pagani I."/>
            <person name="Pati A."/>
            <person name="Goodwin L."/>
            <person name="Peters L."/>
            <person name="Pitluck S."/>
            <person name="Woyke T."/>
            <person name="Pester M."/>
            <person name="Spring S."/>
            <person name="Ollivier B."/>
            <person name="Rattei T."/>
            <person name="Klenk H.-P."/>
            <person name="Wagner M."/>
            <person name="Loy A."/>
        </authorList>
    </citation>
    <scope>NUCLEOTIDE SEQUENCE [LARGE SCALE GENOMIC DNA]</scope>
    <source>
        <strain evidence="2">ATCC BAA-275 / DSM 13257 / NCIMB 13706 / S10</strain>
    </source>
</reference>
<dbReference type="RefSeq" id="WP_014901373.1">
    <property type="nucleotide sequence ID" value="NC_018515.1"/>
</dbReference>
<name>J7IUS0_DESMD</name>
<dbReference type="AlphaFoldDB" id="J7IUS0"/>
<evidence type="ECO:0000313" key="1">
    <source>
        <dbReference type="EMBL" id="AFQ42451.1"/>
    </source>
</evidence>
<dbReference type="STRING" id="768704.Desmer_0398"/>
<dbReference type="EMBL" id="CP003629">
    <property type="protein sequence ID" value="AFQ42451.1"/>
    <property type="molecule type" value="Genomic_DNA"/>
</dbReference>
<dbReference type="Proteomes" id="UP000005262">
    <property type="component" value="Chromosome"/>
</dbReference>
<keyword evidence="2" id="KW-1185">Reference proteome</keyword>
<dbReference type="Pfam" id="PF19888">
    <property type="entry name" value="DUF6361"/>
    <property type="match status" value="1"/>
</dbReference>
<evidence type="ECO:0000313" key="2">
    <source>
        <dbReference type="Proteomes" id="UP000005262"/>
    </source>
</evidence>
<accession>J7IUS0</accession>
<dbReference type="KEGG" id="dmi:Desmer_0398"/>
<proteinExistence type="predicted"/>
<sequence>MQIGFIDFSKEERNKILATLKLLGTQTALDELGIGVIRDAYADILFPGISTIQTRAKYFVLIPYLFKRAANQKLSSGRAVHKWLTANEDKMVETLVRNSDSKETGIIGKNALKQKRAVKMKPSSIYWNGLRTFEIVRSAGISFSAACNVTWSSAQKKNEAEPKTDGDSFDDMTAGQGNSVLFSPILPDYDFEKTAAITLTRKEAEFLADKITKALLSQNTLFAFLIEHKLNCNSFDEIPVDILAHEMRHDYLLAKDFSDFIIGAHIRYNIIFSNYQDEEMVDEFNSWRTMFVNRDFDLAAVLDRISCNYATVKFCADFLDSVYKNDLQAMDEMIIAREKAVKGDRAKLCKPNEYQYNFDRPVHFYRLDFRFGTAKTIIDDIIKGLEG</sequence>
<dbReference type="eggNOG" id="ENOG502ZB6I">
    <property type="taxonomic scope" value="Bacteria"/>
</dbReference>
<dbReference type="OrthoDB" id="1825624at2"/>
<protein>
    <submittedName>
        <fullName evidence="1">Uncharacterized protein</fullName>
    </submittedName>
</protein>
<dbReference type="HOGENOM" id="CLU_703606_0_0_9"/>